<protein>
    <submittedName>
        <fullName evidence="15">Target SNARE coiled-coil domain protein</fullName>
    </submittedName>
</protein>
<keyword evidence="9" id="KW-0175">Coiled coil</keyword>
<dbReference type="SUPFAM" id="SSF58038">
    <property type="entry name" value="SNARE fusion complex"/>
    <property type="match status" value="1"/>
</dbReference>
<evidence type="ECO:0000256" key="9">
    <source>
        <dbReference type="ARBA" id="ARBA00023054"/>
    </source>
</evidence>
<evidence type="ECO:0000256" key="1">
    <source>
        <dbReference type="ARBA" id="ARBA00004163"/>
    </source>
</evidence>
<dbReference type="Gene3D" id="1.20.5.110">
    <property type="match status" value="1"/>
</dbReference>
<evidence type="ECO:0000256" key="3">
    <source>
        <dbReference type="ARBA" id="ARBA00022448"/>
    </source>
</evidence>
<comment type="caution">
    <text evidence="15">The sequence shown here is derived from an EMBL/GenBank/DDBJ whole genome shotgun (WGS) entry which is preliminary data.</text>
</comment>
<keyword evidence="4 13" id="KW-0812">Transmembrane</keyword>
<dbReference type="CDD" id="cd15841">
    <property type="entry name" value="SNARE_Qc"/>
    <property type="match status" value="1"/>
</dbReference>
<evidence type="ECO:0000259" key="14">
    <source>
        <dbReference type="PROSITE" id="PS50192"/>
    </source>
</evidence>
<evidence type="ECO:0000313" key="15">
    <source>
        <dbReference type="EMBL" id="KMZ68450.1"/>
    </source>
</evidence>
<reference evidence="16" key="1">
    <citation type="journal article" date="2016" name="Nature">
        <title>The genome of the seagrass Zostera marina reveals angiosperm adaptation to the sea.</title>
        <authorList>
            <person name="Olsen J.L."/>
            <person name="Rouze P."/>
            <person name="Verhelst B."/>
            <person name="Lin Y.-C."/>
            <person name="Bayer T."/>
            <person name="Collen J."/>
            <person name="Dattolo E."/>
            <person name="De Paoli E."/>
            <person name="Dittami S."/>
            <person name="Maumus F."/>
            <person name="Michel G."/>
            <person name="Kersting A."/>
            <person name="Lauritano C."/>
            <person name="Lohaus R."/>
            <person name="Toepel M."/>
            <person name="Tonon T."/>
            <person name="Vanneste K."/>
            <person name="Amirebrahimi M."/>
            <person name="Brakel J."/>
            <person name="Bostroem C."/>
            <person name="Chovatia M."/>
            <person name="Grimwood J."/>
            <person name="Jenkins J.W."/>
            <person name="Jueterbock A."/>
            <person name="Mraz A."/>
            <person name="Stam W.T."/>
            <person name="Tice H."/>
            <person name="Bornberg-Bauer E."/>
            <person name="Green P.J."/>
            <person name="Pearson G.A."/>
            <person name="Procaccini G."/>
            <person name="Duarte C.M."/>
            <person name="Schmutz J."/>
            <person name="Reusch T.B.H."/>
            <person name="Van de Peer Y."/>
        </authorList>
    </citation>
    <scope>NUCLEOTIDE SEQUENCE [LARGE SCALE GENOMIC DNA]</scope>
    <source>
        <strain evidence="16">cv. Finnish</strain>
    </source>
</reference>
<comment type="function">
    <text evidence="12">Required for vesicular transport from the ER to the Golgi complex. Functions as a SNARE associated with ER-derived vesicles.</text>
</comment>
<name>A0A0K9PJN1_ZOSMR</name>
<dbReference type="STRING" id="29655.A0A0K9PJN1"/>
<evidence type="ECO:0000256" key="10">
    <source>
        <dbReference type="ARBA" id="ARBA00023136"/>
    </source>
</evidence>
<keyword evidence="7 13" id="KW-1133">Transmembrane helix</keyword>
<evidence type="ECO:0000256" key="11">
    <source>
        <dbReference type="ARBA" id="ARBA00037962"/>
    </source>
</evidence>
<gene>
    <name evidence="15" type="ORF">ZOSMA_23G01080</name>
</gene>
<feature type="transmembrane region" description="Helical" evidence="13">
    <location>
        <begin position="101"/>
        <end position="120"/>
    </location>
</feature>
<evidence type="ECO:0000256" key="6">
    <source>
        <dbReference type="ARBA" id="ARBA00022927"/>
    </source>
</evidence>
<evidence type="ECO:0000256" key="8">
    <source>
        <dbReference type="ARBA" id="ARBA00023034"/>
    </source>
</evidence>
<keyword evidence="10 13" id="KW-0472">Membrane</keyword>
<dbReference type="AlphaFoldDB" id="A0A0K9PJN1"/>
<evidence type="ECO:0000256" key="5">
    <source>
        <dbReference type="ARBA" id="ARBA00022824"/>
    </source>
</evidence>
<evidence type="ECO:0000256" key="12">
    <source>
        <dbReference type="ARBA" id="ARBA00060029"/>
    </source>
</evidence>
<dbReference type="Proteomes" id="UP000036987">
    <property type="component" value="Unassembled WGS sequence"/>
</dbReference>
<evidence type="ECO:0000313" key="16">
    <source>
        <dbReference type="Proteomes" id="UP000036987"/>
    </source>
</evidence>
<feature type="domain" description="T-SNARE coiled-coil homology" evidence="14">
    <location>
        <begin position="31"/>
        <end position="93"/>
    </location>
</feature>
<dbReference type="InterPro" id="IPR000727">
    <property type="entry name" value="T_SNARE_dom"/>
</dbReference>
<evidence type="ECO:0000256" key="7">
    <source>
        <dbReference type="ARBA" id="ARBA00022989"/>
    </source>
</evidence>
<dbReference type="PANTHER" id="PTHR12791">
    <property type="entry name" value="GOLGI SNARE BET1-RELATED"/>
    <property type="match status" value="1"/>
</dbReference>
<keyword evidence="8" id="KW-0333">Golgi apparatus</keyword>
<sequence length="125" mass="14188">MANLRSREGLLGARSSAAGNSNSGEIQLRIDPMHADLDEEITGLHHKIKQLKGVALEIEGEAKFQNDFLSKLQLTVIKAQAGLKNNMRRMNNSIFRQGSNHLYHVILFALVCFFLVYLWTKHSRR</sequence>
<keyword evidence="16" id="KW-1185">Reference proteome</keyword>
<keyword evidence="3" id="KW-0813">Transport</keyword>
<comment type="subcellular location">
    <subcellularLocation>
        <location evidence="1">Endoplasmic reticulum membrane</location>
        <topology evidence="1">Single-pass type IV membrane protein</topology>
    </subcellularLocation>
    <subcellularLocation>
        <location evidence="2">Golgi apparatus membrane</location>
        <topology evidence="2">Single-pass type IV membrane protein</topology>
    </subcellularLocation>
</comment>
<dbReference type="OrthoDB" id="261831at2759"/>
<accession>A0A0K9PJN1</accession>
<keyword evidence="6" id="KW-0653">Protein transport</keyword>
<comment type="similarity">
    <text evidence="11">Belongs to the BET1 family.</text>
</comment>
<keyword evidence="5" id="KW-0256">Endoplasmic reticulum</keyword>
<evidence type="ECO:0000256" key="13">
    <source>
        <dbReference type="SAM" id="Phobius"/>
    </source>
</evidence>
<dbReference type="GO" id="GO:0015031">
    <property type="term" value="P:protein transport"/>
    <property type="evidence" value="ECO:0007669"/>
    <property type="project" value="UniProtKB-KW"/>
</dbReference>
<evidence type="ECO:0000256" key="4">
    <source>
        <dbReference type="ARBA" id="ARBA00022692"/>
    </source>
</evidence>
<dbReference type="PROSITE" id="PS50192">
    <property type="entry name" value="T_SNARE"/>
    <property type="match status" value="1"/>
</dbReference>
<dbReference type="OMA" id="GLKNNMR"/>
<organism evidence="15 16">
    <name type="scientific">Zostera marina</name>
    <name type="common">Eelgrass</name>
    <dbReference type="NCBI Taxonomy" id="29655"/>
    <lineage>
        <taxon>Eukaryota</taxon>
        <taxon>Viridiplantae</taxon>
        <taxon>Streptophyta</taxon>
        <taxon>Embryophyta</taxon>
        <taxon>Tracheophyta</taxon>
        <taxon>Spermatophyta</taxon>
        <taxon>Magnoliopsida</taxon>
        <taxon>Liliopsida</taxon>
        <taxon>Zosteraceae</taxon>
        <taxon>Zostera</taxon>
    </lineage>
</organism>
<dbReference type="GO" id="GO:0000139">
    <property type="term" value="C:Golgi membrane"/>
    <property type="evidence" value="ECO:0007669"/>
    <property type="project" value="UniProtKB-SubCell"/>
</dbReference>
<dbReference type="FunFam" id="1.20.5.110:FF:000056">
    <property type="entry name" value="Bet1-like protein At4g14600"/>
    <property type="match status" value="1"/>
</dbReference>
<evidence type="ECO:0000256" key="2">
    <source>
        <dbReference type="ARBA" id="ARBA00004409"/>
    </source>
</evidence>
<proteinExistence type="inferred from homology"/>
<dbReference type="GO" id="GO:0005789">
    <property type="term" value="C:endoplasmic reticulum membrane"/>
    <property type="evidence" value="ECO:0007669"/>
    <property type="project" value="UniProtKB-SubCell"/>
</dbReference>
<dbReference type="EMBL" id="LFYR01000839">
    <property type="protein sequence ID" value="KMZ68450.1"/>
    <property type="molecule type" value="Genomic_DNA"/>
</dbReference>